<dbReference type="Proteomes" id="UP000092584">
    <property type="component" value="Unassembled WGS sequence"/>
</dbReference>
<evidence type="ECO:0000313" key="4">
    <source>
        <dbReference type="EMBL" id="OBY64304.1"/>
    </source>
</evidence>
<evidence type="ECO:0000313" key="5">
    <source>
        <dbReference type="Proteomes" id="UP000092584"/>
    </source>
</evidence>
<dbReference type="KEGG" id="pob:LPB03_04590"/>
<dbReference type="EMBL" id="LSFM01000022">
    <property type="protein sequence ID" value="OBY64304.1"/>
    <property type="molecule type" value="Genomic_DNA"/>
</dbReference>
<feature type="binding site" evidence="3">
    <location>
        <position position="42"/>
    </location>
    <ligand>
        <name>a divalent metal cation</name>
        <dbReference type="ChEBI" id="CHEBI:60240"/>
    </ligand>
</feature>
<keyword evidence="2 3" id="KW-0479">Metal-binding</keyword>
<protein>
    <recommendedName>
        <fullName evidence="6">Damage-inducible protein DinB</fullName>
    </recommendedName>
</protein>
<dbReference type="RefSeq" id="WP_065319054.1">
    <property type="nucleotide sequence ID" value="NZ_CP017477.1"/>
</dbReference>
<dbReference type="STRING" id="1774273.LPB03_04590"/>
<dbReference type="Gene3D" id="1.20.120.450">
    <property type="entry name" value="dinb family like domain"/>
    <property type="match status" value="1"/>
</dbReference>
<comment type="caution">
    <text evidence="4">The sequence shown here is derived from an EMBL/GenBank/DDBJ whole genome shotgun (WGS) entry which is preliminary data.</text>
</comment>
<reference evidence="5" key="1">
    <citation type="submission" date="2016-02" db="EMBL/GenBank/DDBJ databases">
        <authorList>
            <person name="Shin S.-K."/>
            <person name="Yi H."/>
            <person name="Kim E."/>
        </authorList>
    </citation>
    <scope>NUCLEOTIDE SEQUENCE [LARGE SCALE GENOMIC DNA]</scope>
    <source>
        <strain evidence="5">LPB0003</strain>
    </source>
</reference>
<accession>A0A1B8TXM5</accession>
<evidence type="ECO:0008006" key="6">
    <source>
        <dbReference type="Google" id="ProtNLM"/>
    </source>
</evidence>
<dbReference type="InterPro" id="IPR034660">
    <property type="entry name" value="DinB/YfiT-like"/>
</dbReference>
<dbReference type="AlphaFoldDB" id="A0A1B8TXM5"/>
<sequence length="164" mass="18181">MIIAIEKNLQKGVQLLNSISDETYADASLGPYYASIGCHVRHILDVYSCILNGFASKKIDLTARERNLNVELQASLGIDYFNSVIDQLKNLLNNNDLSELLEVTDDLGLGNETAIYTLGSILMQAQSHTTHHYASIGYLIYQLKIALPAKDFGFNPSTIKKTKD</sequence>
<feature type="binding site" evidence="3">
    <location>
        <position position="132"/>
    </location>
    <ligand>
        <name>a divalent metal cation</name>
        <dbReference type="ChEBI" id="CHEBI:60240"/>
    </ligand>
</feature>
<evidence type="ECO:0000256" key="3">
    <source>
        <dbReference type="PIRSR" id="PIRSR607837-1"/>
    </source>
</evidence>
<evidence type="ECO:0000256" key="1">
    <source>
        <dbReference type="ARBA" id="ARBA00008635"/>
    </source>
</evidence>
<comment type="similarity">
    <text evidence="1">Belongs to the DinB family.</text>
</comment>
<name>A0A1B8TXM5_9FLAO</name>
<dbReference type="OrthoDB" id="1162179at2"/>
<dbReference type="InterPro" id="IPR007837">
    <property type="entry name" value="DinB"/>
</dbReference>
<evidence type="ECO:0000256" key="2">
    <source>
        <dbReference type="ARBA" id="ARBA00022723"/>
    </source>
</evidence>
<dbReference type="Pfam" id="PF05163">
    <property type="entry name" value="DinB"/>
    <property type="match status" value="1"/>
</dbReference>
<gene>
    <name evidence="4" type="ORF">LPB3_07905</name>
</gene>
<dbReference type="GO" id="GO:0046872">
    <property type="term" value="F:metal ion binding"/>
    <property type="evidence" value="ECO:0007669"/>
    <property type="project" value="UniProtKB-KW"/>
</dbReference>
<keyword evidence="5" id="KW-1185">Reference proteome</keyword>
<feature type="binding site" evidence="3">
    <location>
        <position position="128"/>
    </location>
    <ligand>
        <name>a divalent metal cation</name>
        <dbReference type="ChEBI" id="CHEBI:60240"/>
    </ligand>
</feature>
<proteinExistence type="inferred from homology"/>
<organism evidence="4 5">
    <name type="scientific">Polaribacter vadi</name>
    <dbReference type="NCBI Taxonomy" id="1774273"/>
    <lineage>
        <taxon>Bacteria</taxon>
        <taxon>Pseudomonadati</taxon>
        <taxon>Bacteroidota</taxon>
        <taxon>Flavobacteriia</taxon>
        <taxon>Flavobacteriales</taxon>
        <taxon>Flavobacteriaceae</taxon>
    </lineage>
</organism>
<dbReference type="SUPFAM" id="SSF109854">
    <property type="entry name" value="DinB/YfiT-like putative metalloenzymes"/>
    <property type="match status" value="1"/>
</dbReference>